<dbReference type="Proteomes" id="UP001596512">
    <property type="component" value="Unassembled WGS sequence"/>
</dbReference>
<evidence type="ECO:0000313" key="3">
    <source>
        <dbReference type="Proteomes" id="UP001596512"/>
    </source>
</evidence>
<comment type="caution">
    <text evidence="2">The sequence shown here is derived from an EMBL/GenBank/DDBJ whole genome shotgun (WGS) entry which is preliminary data.</text>
</comment>
<reference evidence="3" key="1">
    <citation type="journal article" date="2019" name="Int. J. Syst. Evol. Microbiol.">
        <title>The Global Catalogue of Microorganisms (GCM) 10K type strain sequencing project: providing services to taxonomists for standard genome sequencing and annotation.</title>
        <authorList>
            <consortium name="The Broad Institute Genomics Platform"/>
            <consortium name="The Broad Institute Genome Sequencing Center for Infectious Disease"/>
            <person name="Wu L."/>
            <person name="Ma J."/>
        </authorList>
    </citation>
    <scope>NUCLEOTIDE SEQUENCE [LARGE SCALE GENOMIC DNA]</scope>
    <source>
        <strain evidence="3">JCM 17695</strain>
    </source>
</reference>
<sequence>MSPATARAAVTRIAEHAGAHGLDAVEIVLHGGEPLLAGRAFLDRLARDARARIPRRRGSPCRPTGSGSTAVSSTCSASTASGSG</sequence>
<proteinExistence type="predicted"/>
<protein>
    <submittedName>
        <fullName evidence="2">Uncharacterized protein</fullName>
    </submittedName>
</protein>
<evidence type="ECO:0000256" key="1">
    <source>
        <dbReference type="SAM" id="MobiDB-lite"/>
    </source>
</evidence>
<feature type="region of interest" description="Disordered" evidence="1">
    <location>
        <begin position="51"/>
        <end position="84"/>
    </location>
</feature>
<dbReference type="Gene3D" id="3.20.20.70">
    <property type="entry name" value="Aldolase class I"/>
    <property type="match status" value="1"/>
</dbReference>
<dbReference type="EMBL" id="JBHTEY010000004">
    <property type="protein sequence ID" value="MFC7617019.1"/>
    <property type="molecule type" value="Genomic_DNA"/>
</dbReference>
<name>A0ABW2TTH4_9PSEU</name>
<gene>
    <name evidence="2" type="ORF">ACFQV2_29870</name>
</gene>
<keyword evidence="3" id="KW-1185">Reference proteome</keyword>
<dbReference type="InterPro" id="IPR013785">
    <property type="entry name" value="Aldolase_TIM"/>
</dbReference>
<evidence type="ECO:0000313" key="2">
    <source>
        <dbReference type="EMBL" id="MFC7617019.1"/>
    </source>
</evidence>
<accession>A0ABW2TTH4</accession>
<feature type="compositionally biased region" description="Low complexity" evidence="1">
    <location>
        <begin position="64"/>
        <end position="84"/>
    </location>
</feature>
<organism evidence="2 3">
    <name type="scientific">Actinokineospora soli</name>
    <dbReference type="NCBI Taxonomy" id="1048753"/>
    <lineage>
        <taxon>Bacteria</taxon>
        <taxon>Bacillati</taxon>
        <taxon>Actinomycetota</taxon>
        <taxon>Actinomycetes</taxon>
        <taxon>Pseudonocardiales</taxon>
        <taxon>Pseudonocardiaceae</taxon>
        <taxon>Actinokineospora</taxon>
    </lineage>
</organism>